<dbReference type="Proteomes" id="UP000654075">
    <property type="component" value="Unassembled WGS sequence"/>
</dbReference>
<keyword evidence="1" id="KW-1133">Transmembrane helix</keyword>
<feature type="transmembrane region" description="Helical" evidence="1">
    <location>
        <begin position="165"/>
        <end position="189"/>
    </location>
</feature>
<accession>A0A813G9T8</accession>
<dbReference type="Gene3D" id="1.10.1200.10">
    <property type="entry name" value="ACP-like"/>
    <property type="match status" value="1"/>
</dbReference>
<dbReference type="PROSITE" id="PS50075">
    <property type="entry name" value="CARRIER"/>
    <property type="match status" value="1"/>
</dbReference>
<evidence type="ECO:0000259" key="3">
    <source>
        <dbReference type="PROSITE" id="PS50075"/>
    </source>
</evidence>
<evidence type="ECO:0000256" key="2">
    <source>
        <dbReference type="SAM" id="SignalP"/>
    </source>
</evidence>
<dbReference type="InterPro" id="IPR009081">
    <property type="entry name" value="PP-bd_ACP"/>
</dbReference>
<protein>
    <recommendedName>
        <fullName evidence="3">Carrier domain-containing protein</fullName>
    </recommendedName>
</protein>
<dbReference type="InterPro" id="IPR036736">
    <property type="entry name" value="ACP-like_sf"/>
</dbReference>
<feature type="chain" id="PRO_5033002695" description="Carrier domain-containing protein" evidence="2">
    <location>
        <begin position="17"/>
        <end position="274"/>
    </location>
</feature>
<evidence type="ECO:0000256" key="1">
    <source>
        <dbReference type="SAM" id="Phobius"/>
    </source>
</evidence>
<gene>
    <name evidence="4" type="ORF">PGLA1383_LOCUS37187</name>
</gene>
<dbReference type="SUPFAM" id="SSF47336">
    <property type="entry name" value="ACP-like"/>
    <property type="match status" value="1"/>
</dbReference>
<comment type="caution">
    <text evidence="4">The sequence shown here is derived from an EMBL/GenBank/DDBJ whole genome shotgun (WGS) entry which is preliminary data.</text>
</comment>
<feature type="signal peptide" evidence="2">
    <location>
        <begin position="1"/>
        <end position="16"/>
    </location>
</feature>
<keyword evidence="5" id="KW-1185">Reference proteome</keyword>
<dbReference type="EMBL" id="CAJNNV010027184">
    <property type="protein sequence ID" value="CAE8619602.1"/>
    <property type="molecule type" value="Genomic_DNA"/>
</dbReference>
<evidence type="ECO:0000313" key="4">
    <source>
        <dbReference type="EMBL" id="CAE8619602.1"/>
    </source>
</evidence>
<dbReference type="AlphaFoldDB" id="A0A813G9T8"/>
<proteinExistence type="predicted"/>
<evidence type="ECO:0000313" key="5">
    <source>
        <dbReference type="Proteomes" id="UP000654075"/>
    </source>
</evidence>
<keyword evidence="1" id="KW-0812">Transmembrane</keyword>
<keyword evidence="2" id="KW-0732">Signal</keyword>
<dbReference type="OrthoDB" id="2141940at2759"/>
<feature type="domain" description="Carrier" evidence="3">
    <location>
        <begin position="23"/>
        <end position="100"/>
    </location>
</feature>
<sequence>MLFLLLLETLAGQRSSLESFEAEGASELELEVAACVAQLVWAESWGSTSHFIDDLGVDSAGFGKLITLLRRRPSLKCVDLPMLFEHPTVQGLARRIDERTREESEDGGCEDLEDWCGPSSYSEQDLVELFLASAKKWPHAVCCEELGTSTTYAQVQSQAIAIQLLLLRFAQGVFVVFVVVGFIVSCCCWPRSGLVLILRSVGVWVQICEQDFLHRGQISFFTVFFYVRDFRFCVKLLCTCQSKFKKIYLPLVSAFSWAQVFFIKKCSVLQGFPQ</sequence>
<name>A0A813G9T8_POLGL</name>
<keyword evidence="1" id="KW-0472">Membrane</keyword>
<organism evidence="4 5">
    <name type="scientific">Polarella glacialis</name>
    <name type="common">Dinoflagellate</name>
    <dbReference type="NCBI Taxonomy" id="89957"/>
    <lineage>
        <taxon>Eukaryota</taxon>
        <taxon>Sar</taxon>
        <taxon>Alveolata</taxon>
        <taxon>Dinophyceae</taxon>
        <taxon>Suessiales</taxon>
        <taxon>Suessiaceae</taxon>
        <taxon>Polarella</taxon>
    </lineage>
</organism>
<reference evidence="4" key="1">
    <citation type="submission" date="2021-02" db="EMBL/GenBank/DDBJ databases">
        <authorList>
            <person name="Dougan E. K."/>
            <person name="Rhodes N."/>
            <person name="Thang M."/>
            <person name="Chan C."/>
        </authorList>
    </citation>
    <scope>NUCLEOTIDE SEQUENCE</scope>
</reference>